<dbReference type="GO" id="GO:0035999">
    <property type="term" value="P:tetrahydrofolate interconversion"/>
    <property type="evidence" value="ECO:0007669"/>
    <property type="project" value="UniProtKB-UniPathway"/>
</dbReference>
<dbReference type="OrthoDB" id="9812555at2"/>
<evidence type="ECO:0000313" key="10">
    <source>
        <dbReference type="EMBL" id="GAP43321.1"/>
    </source>
</evidence>
<evidence type="ECO:0000256" key="7">
    <source>
        <dbReference type="ARBA" id="ARBA00034478"/>
    </source>
</evidence>
<evidence type="ECO:0000256" key="8">
    <source>
        <dbReference type="ARBA" id="ARBA00048628"/>
    </source>
</evidence>
<comment type="cofactor">
    <cofactor evidence="1 9">
        <name>FAD</name>
        <dbReference type="ChEBI" id="CHEBI:57692"/>
    </cofactor>
</comment>
<keyword evidence="4 9" id="KW-0285">Flavoprotein</keyword>
<dbReference type="Gene3D" id="3.20.20.220">
    <property type="match status" value="1"/>
</dbReference>
<dbReference type="SUPFAM" id="SSF51730">
    <property type="entry name" value="FAD-linked oxidoreductase"/>
    <property type="match status" value="1"/>
</dbReference>
<dbReference type="Proteomes" id="UP000053091">
    <property type="component" value="Unassembled WGS sequence"/>
</dbReference>
<keyword evidence="6 9" id="KW-0560">Oxidoreductase</keyword>
<keyword evidence="11" id="KW-1185">Reference proteome</keyword>
<evidence type="ECO:0000256" key="5">
    <source>
        <dbReference type="ARBA" id="ARBA00022827"/>
    </source>
</evidence>
<evidence type="ECO:0000256" key="2">
    <source>
        <dbReference type="ARBA" id="ARBA00004777"/>
    </source>
</evidence>
<dbReference type="GO" id="GO:0009086">
    <property type="term" value="P:methionine biosynthetic process"/>
    <property type="evidence" value="ECO:0007669"/>
    <property type="project" value="TreeGrafter"/>
</dbReference>
<sequence length="318" mass="35707">MKITEHIANRRGKTLFSFELLPPLKGENFEGISQAIDPLVEFNPVAVDVTYHREEIVYRERPDGLIEKRTIRKRPGTVGISAAIKFKYNIDVVPHLICGGFTREETENALIDLYFLGIDNILLVRGDNPAGEKVFRAEPGGNYYALELVKQAVNMNRGIYLEEEIINANPTNFCIGVAGYPEKHAESPNMAADIVHLKEKVDAGADYIVTQMFFDNADFFRFEKACREAGITVPIIPGIKPLSLKSQLSALPRTFSIDLPEALVREAEKCASNQQVRQLGVEWAISQSRELIRHGVPCLHFYSMGKSDNIRAIAREVF</sequence>
<dbReference type="PANTHER" id="PTHR45754">
    <property type="entry name" value="METHYLENETETRAHYDROFOLATE REDUCTASE"/>
    <property type="match status" value="1"/>
</dbReference>
<protein>
    <recommendedName>
        <fullName evidence="9">Methylenetetrahydrofolate reductase</fullName>
    </recommendedName>
</protein>
<dbReference type="PANTHER" id="PTHR45754:SF3">
    <property type="entry name" value="METHYLENETETRAHYDROFOLATE REDUCTASE (NADPH)"/>
    <property type="match status" value="1"/>
</dbReference>
<dbReference type="GO" id="GO:0106312">
    <property type="term" value="F:methylenetetrahydrofolate reductase (NADH) activity"/>
    <property type="evidence" value="ECO:0007669"/>
    <property type="project" value="UniProtKB-EC"/>
</dbReference>
<dbReference type="RefSeq" id="WP_062040245.1">
    <property type="nucleotide sequence ID" value="NZ_DF968182.1"/>
</dbReference>
<organism evidence="10">
    <name type="scientific">Lentimicrobium saccharophilum</name>
    <dbReference type="NCBI Taxonomy" id="1678841"/>
    <lineage>
        <taxon>Bacteria</taxon>
        <taxon>Pseudomonadati</taxon>
        <taxon>Bacteroidota</taxon>
        <taxon>Bacteroidia</taxon>
        <taxon>Bacteroidales</taxon>
        <taxon>Lentimicrobiaceae</taxon>
        <taxon>Lentimicrobium</taxon>
    </lineage>
</organism>
<evidence type="ECO:0000256" key="1">
    <source>
        <dbReference type="ARBA" id="ARBA00001974"/>
    </source>
</evidence>
<dbReference type="PATRIC" id="fig|1678841.3.peg.1651"/>
<reference evidence="10" key="1">
    <citation type="journal article" date="2015" name="Genome Announc.">
        <title>Draft Genome Sequence of Bacteroidales Strain TBC1, a Novel Isolate from a Methanogenic Wastewater Treatment System.</title>
        <authorList>
            <person name="Tourlousse D.M."/>
            <person name="Matsuura N."/>
            <person name="Sun L."/>
            <person name="Toyonaga M."/>
            <person name="Kuroda K."/>
            <person name="Ohashi A."/>
            <person name="Cruz R."/>
            <person name="Yamaguchi T."/>
            <person name="Sekiguchi Y."/>
        </authorList>
    </citation>
    <scope>NUCLEOTIDE SEQUENCE [LARGE SCALE GENOMIC DNA]</scope>
    <source>
        <strain evidence="10">TBC1</strain>
    </source>
</reference>
<comment type="catalytic activity">
    <reaction evidence="8">
        <text>(6S)-5-methyl-5,6,7,8-tetrahydrofolate + NAD(+) = (6R)-5,10-methylene-5,6,7,8-tetrahydrofolate + NADH + H(+)</text>
        <dbReference type="Rhea" id="RHEA:19821"/>
        <dbReference type="ChEBI" id="CHEBI:15378"/>
        <dbReference type="ChEBI" id="CHEBI:15636"/>
        <dbReference type="ChEBI" id="CHEBI:18608"/>
        <dbReference type="ChEBI" id="CHEBI:57540"/>
        <dbReference type="ChEBI" id="CHEBI:57945"/>
        <dbReference type="EC" id="1.5.1.54"/>
    </reaction>
    <physiologicalReaction direction="right-to-left" evidence="8">
        <dbReference type="Rhea" id="RHEA:19823"/>
    </physiologicalReaction>
</comment>
<comment type="similarity">
    <text evidence="3 9">Belongs to the methylenetetrahydrofolate reductase family.</text>
</comment>
<keyword evidence="5 9" id="KW-0274">FAD</keyword>
<dbReference type="Pfam" id="PF02219">
    <property type="entry name" value="MTHFR"/>
    <property type="match status" value="1"/>
</dbReference>
<evidence type="ECO:0000256" key="4">
    <source>
        <dbReference type="ARBA" id="ARBA00022630"/>
    </source>
</evidence>
<dbReference type="GO" id="GO:0071949">
    <property type="term" value="F:FAD binding"/>
    <property type="evidence" value="ECO:0007669"/>
    <property type="project" value="TreeGrafter"/>
</dbReference>
<dbReference type="InterPro" id="IPR029041">
    <property type="entry name" value="FAD-linked_oxidoreductase-like"/>
</dbReference>
<dbReference type="UniPathway" id="UPA00193"/>
<evidence type="ECO:0000256" key="3">
    <source>
        <dbReference type="ARBA" id="ARBA00006743"/>
    </source>
</evidence>
<proteinExistence type="inferred from homology"/>
<comment type="pathway">
    <text evidence="2 9">One-carbon metabolism; tetrahydrofolate interconversion.</text>
</comment>
<dbReference type="STRING" id="1678841.TBC1_111474"/>
<dbReference type="GO" id="GO:0005829">
    <property type="term" value="C:cytosol"/>
    <property type="evidence" value="ECO:0007669"/>
    <property type="project" value="TreeGrafter"/>
</dbReference>
<comment type="pathway">
    <text evidence="7">Amino-acid biosynthesis; L-methionine biosynthesis via de novo pathway.</text>
</comment>
<dbReference type="AlphaFoldDB" id="A0A0S7C2E0"/>
<name>A0A0S7C2E0_9BACT</name>
<dbReference type="InterPro" id="IPR003171">
    <property type="entry name" value="Mehydrof_redctse-like"/>
</dbReference>
<gene>
    <name evidence="10" type="ORF">TBC1_111474</name>
</gene>
<evidence type="ECO:0000256" key="6">
    <source>
        <dbReference type="ARBA" id="ARBA00023002"/>
    </source>
</evidence>
<evidence type="ECO:0000256" key="9">
    <source>
        <dbReference type="RuleBase" id="RU003862"/>
    </source>
</evidence>
<dbReference type="EMBL" id="DF968182">
    <property type="protein sequence ID" value="GAP43321.1"/>
    <property type="molecule type" value="Genomic_DNA"/>
</dbReference>
<evidence type="ECO:0000313" key="11">
    <source>
        <dbReference type="Proteomes" id="UP000053091"/>
    </source>
</evidence>
<dbReference type="CDD" id="cd00537">
    <property type="entry name" value="MTHFR"/>
    <property type="match status" value="1"/>
</dbReference>
<accession>A0A0S7C2E0</accession>